<dbReference type="STRING" id="1328314.Achr_12450"/>
<dbReference type="KEGG" id="acx:Achr_12450"/>
<sequence>MMREGAVFPWRGGNRFGLLIDGEVFFPRMLEAIAGAKWRIDLELYLIEDGRCADRLVEALVDAARRGVQVRCLFDGFGAFGFGAGLRGRLTEAGVALAQFNPLRWRFGLHNLHRDHRKVLLVDDRLGYVGGAGATDKFWNPEDKGAQWHEIMVEIAGPLLADWRTLFDHQWMLCHERRRWHSQRPPKPPRIPPEPLRREGSGRLAYAEARQHRDVLLALIRSLRRANRRIWLATPYFLPTWKVRRALLKAARRGVEVRLLLAGRNTDHPPVRYAGQRYYRRLLRAGVRIFEYQPRFLHLKMVLVDDWVSAGSCNFDHWNLRLNLEANLETRDPVFIAEVVECFLADFQISHEVDLASWQARPWYRRLYQRLWGWLDRLVVDLLDRGG</sequence>
<evidence type="ECO:0000259" key="2">
    <source>
        <dbReference type="PROSITE" id="PS50035"/>
    </source>
</evidence>
<accession>A0A0C4WH81</accession>
<feature type="compositionally biased region" description="Pro residues" evidence="1">
    <location>
        <begin position="185"/>
        <end position="194"/>
    </location>
</feature>
<dbReference type="PROSITE" id="PS50035">
    <property type="entry name" value="PLD"/>
    <property type="match status" value="1"/>
</dbReference>
<reference evidence="3 4" key="1">
    <citation type="journal article" date="2015" name="PLoS ONE">
        <title>Azotobacter Genomes: The Genome of Azotobacter chroococcum NCIMB 8003 (ATCC 4412).</title>
        <authorList>
            <person name="Robson R.L."/>
            <person name="Jones R."/>
            <person name="Robson R.M."/>
            <person name="Schwartz A."/>
            <person name="Richardson T.H."/>
        </authorList>
    </citation>
    <scope>NUCLEOTIDE SEQUENCE [LARGE SCALE GENOMIC DNA]</scope>
    <source>
        <strain evidence="3 4">NCIMB 8003</strain>
    </source>
</reference>
<dbReference type="GO" id="GO:0008808">
    <property type="term" value="F:cardiolipin synthase activity"/>
    <property type="evidence" value="ECO:0007669"/>
    <property type="project" value="TreeGrafter"/>
</dbReference>
<keyword evidence="4" id="KW-1185">Reference proteome</keyword>
<dbReference type="InterPro" id="IPR025202">
    <property type="entry name" value="PLD-like_dom"/>
</dbReference>
<dbReference type="Pfam" id="PF13091">
    <property type="entry name" value="PLDc_2"/>
    <property type="match status" value="2"/>
</dbReference>
<dbReference type="SUPFAM" id="SSF56024">
    <property type="entry name" value="Phospholipase D/nuclease"/>
    <property type="match status" value="2"/>
</dbReference>
<evidence type="ECO:0000313" key="4">
    <source>
        <dbReference type="Proteomes" id="UP000068210"/>
    </source>
</evidence>
<dbReference type="Proteomes" id="UP000068210">
    <property type="component" value="Chromosome"/>
</dbReference>
<dbReference type="GO" id="GO:0016020">
    <property type="term" value="C:membrane"/>
    <property type="evidence" value="ECO:0007669"/>
    <property type="project" value="TreeGrafter"/>
</dbReference>
<dbReference type="CDD" id="cd09110">
    <property type="entry name" value="PLDc_CLS_1"/>
    <property type="match status" value="1"/>
</dbReference>
<name>A0A0C4WH81_9GAMM</name>
<dbReference type="EMBL" id="CP010415">
    <property type="protein sequence ID" value="AJE20723.1"/>
    <property type="molecule type" value="Genomic_DNA"/>
</dbReference>
<dbReference type="GO" id="GO:0032049">
    <property type="term" value="P:cardiolipin biosynthetic process"/>
    <property type="evidence" value="ECO:0007669"/>
    <property type="project" value="UniProtKB-ARBA"/>
</dbReference>
<evidence type="ECO:0000313" key="3">
    <source>
        <dbReference type="EMBL" id="AJE20723.1"/>
    </source>
</evidence>
<dbReference type="PANTHER" id="PTHR21248:SF23">
    <property type="entry name" value="CARDIOLIPIN SYNTHASE B"/>
    <property type="match status" value="1"/>
</dbReference>
<dbReference type="Gene3D" id="3.30.870.10">
    <property type="entry name" value="Endonuclease Chain A"/>
    <property type="match status" value="2"/>
</dbReference>
<feature type="region of interest" description="Disordered" evidence="1">
    <location>
        <begin position="179"/>
        <end position="198"/>
    </location>
</feature>
<dbReference type="PANTHER" id="PTHR21248">
    <property type="entry name" value="CARDIOLIPIN SYNTHASE"/>
    <property type="match status" value="1"/>
</dbReference>
<evidence type="ECO:0000256" key="1">
    <source>
        <dbReference type="SAM" id="MobiDB-lite"/>
    </source>
</evidence>
<organism evidence="3 4">
    <name type="scientific">Azotobacter chroococcum NCIMB 8003</name>
    <dbReference type="NCBI Taxonomy" id="1328314"/>
    <lineage>
        <taxon>Bacteria</taxon>
        <taxon>Pseudomonadati</taxon>
        <taxon>Pseudomonadota</taxon>
        <taxon>Gammaproteobacteria</taxon>
        <taxon>Pseudomonadales</taxon>
        <taxon>Pseudomonadaceae</taxon>
        <taxon>Azotobacter</taxon>
    </lineage>
</organism>
<dbReference type="InterPro" id="IPR001736">
    <property type="entry name" value="PLipase_D/transphosphatidylase"/>
</dbReference>
<feature type="domain" description="PLD phosphodiesterase" evidence="2">
    <location>
        <begin position="111"/>
        <end position="138"/>
    </location>
</feature>
<dbReference type="AlphaFoldDB" id="A0A0C4WH81"/>
<protein>
    <submittedName>
        <fullName evidence="3">Phospholipase D family protein</fullName>
    </submittedName>
</protein>
<dbReference type="HOGENOM" id="CLU_038053_0_1_6"/>
<gene>
    <name evidence="3" type="ORF">Achr_12450</name>
</gene>
<proteinExistence type="predicted"/>
<dbReference type="CDD" id="cd09159">
    <property type="entry name" value="PLDc_ybhO_like_2"/>
    <property type="match status" value="1"/>
</dbReference>